<evidence type="ECO:0000313" key="2">
    <source>
        <dbReference type="EMBL" id="GAH89327.1"/>
    </source>
</evidence>
<gene>
    <name evidence="2" type="ORF">S03H2_60496</name>
</gene>
<protein>
    <submittedName>
        <fullName evidence="2">Uncharacterized protein</fullName>
    </submittedName>
</protein>
<organism evidence="2">
    <name type="scientific">marine sediment metagenome</name>
    <dbReference type="NCBI Taxonomy" id="412755"/>
    <lineage>
        <taxon>unclassified sequences</taxon>
        <taxon>metagenomes</taxon>
        <taxon>ecological metagenomes</taxon>
    </lineage>
</organism>
<name>X1J5P8_9ZZZZ</name>
<accession>X1J5P8</accession>
<dbReference type="AlphaFoldDB" id="X1J5P8"/>
<evidence type="ECO:0000256" key="1">
    <source>
        <dbReference type="SAM" id="MobiDB-lite"/>
    </source>
</evidence>
<dbReference type="EMBL" id="BARU01038987">
    <property type="protein sequence ID" value="GAH89327.1"/>
    <property type="molecule type" value="Genomic_DNA"/>
</dbReference>
<reference evidence="2" key="1">
    <citation type="journal article" date="2014" name="Front. Microbiol.">
        <title>High frequency of phylogenetically diverse reductive dehalogenase-homologous genes in deep subseafloor sedimentary metagenomes.</title>
        <authorList>
            <person name="Kawai M."/>
            <person name="Futagami T."/>
            <person name="Toyoda A."/>
            <person name="Takaki Y."/>
            <person name="Nishi S."/>
            <person name="Hori S."/>
            <person name="Arai W."/>
            <person name="Tsubouchi T."/>
            <person name="Morono Y."/>
            <person name="Uchiyama I."/>
            <person name="Ito T."/>
            <person name="Fujiyama A."/>
            <person name="Inagaki F."/>
            <person name="Takami H."/>
        </authorList>
    </citation>
    <scope>NUCLEOTIDE SEQUENCE</scope>
    <source>
        <strain evidence="2">Expedition CK06-06</strain>
    </source>
</reference>
<comment type="caution">
    <text evidence="2">The sequence shown here is derived from an EMBL/GenBank/DDBJ whole genome shotgun (WGS) entry which is preliminary data.</text>
</comment>
<feature type="compositionally biased region" description="Basic and acidic residues" evidence="1">
    <location>
        <begin position="49"/>
        <end position="59"/>
    </location>
</feature>
<proteinExistence type="predicted"/>
<feature type="region of interest" description="Disordered" evidence="1">
    <location>
        <begin position="33"/>
        <end position="59"/>
    </location>
</feature>
<feature type="non-terminal residue" evidence="2">
    <location>
        <position position="1"/>
    </location>
</feature>
<sequence length="59" mass="6676">RWTDGHGAIIRFPLDFYELIEFIGRISAMSTRRADGYDDSLDFPSPESLRGDPDAGSRE</sequence>